<dbReference type="AlphaFoldDB" id="A0AAV2RDU9"/>
<keyword evidence="1" id="KW-1133">Transmembrane helix</keyword>
<keyword evidence="1" id="KW-0472">Membrane</keyword>
<proteinExistence type="predicted"/>
<dbReference type="EMBL" id="CAXKWB010019603">
    <property type="protein sequence ID" value="CAL4122141.1"/>
    <property type="molecule type" value="Genomic_DNA"/>
</dbReference>
<feature type="signal peptide" evidence="2">
    <location>
        <begin position="1"/>
        <end position="19"/>
    </location>
</feature>
<protein>
    <submittedName>
        <fullName evidence="3">Uncharacterized protein</fullName>
    </submittedName>
</protein>
<dbReference type="Proteomes" id="UP001497623">
    <property type="component" value="Unassembled WGS sequence"/>
</dbReference>
<accession>A0AAV2RDU9</accession>
<name>A0AAV2RDU9_MEGNR</name>
<evidence type="ECO:0000256" key="2">
    <source>
        <dbReference type="SAM" id="SignalP"/>
    </source>
</evidence>
<organism evidence="3 4">
    <name type="scientific">Meganyctiphanes norvegica</name>
    <name type="common">Northern krill</name>
    <name type="synonym">Thysanopoda norvegica</name>
    <dbReference type="NCBI Taxonomy" id="48144"/>
    <lineage>
        <taxon>Eukaryota</taxon>
        <taxon>Metazoa</taxon>
        <taxon>Ecdysozoa</taxon>
        <taxon>Arthropoda</taxon>
        <taxon>Crustacea</taxon>
        <taxon>Multicrustacea</taxon>
        <taxon>Malacostraca</taxon>
        <taxon>Eumalacostraca</taxon>
        <taxon>Eucarida</taxon>
        <taxon>Euphausiacea</taxon>
        <taxon>Euphausiidae</taxon>
        <taxon>Meganyctiphanes</taxon>
    </lineage>
</organism>
<evidence type="ECO:0000313" key="3">
    <source>
        <dbReference type="EMBL" id="CAL4122141.1"/>
    </source>
</evidence>
<sequence>MKQGLLLALVGIVLPLVSALVTYTFVSSNADAFWTLDETQSLILTLALVKMVLIGSIEGVFPIDGDKLFGNIKDFLGRKKRDIPSINDIDNSLLYQVPDVGLYPCTRRFLCELETVAKTSENYLPQEPAIDYDRIVEEEEAPEQADPLEEMHVEAVKALFRDEDPTGEINLRSRRAVDVMNGLTGGKSCEQAYKQCPGRFNAPMVFRAIFDEFNMEVHDEL</sequence>
<feature type="chain" id="PRO_5043988100" evidence="2">
    <location>
        <begin position="20"/>
        <end position="221"/>
    </location>
</feature>
<keyword evidence="4" id="KW-1185">Reference proteome</keyword>
<evidence type="ECO:0000313" key="4">
    <source>
        <dbReference type="Proteomes" id="UP001497623"/>
    </source>
</evidence>
<reference evidence="3 4" key="1">
    <citation type="submission" date="2024-05" db="EMBL/GenBank/DDBJ databases">
        <authorList>
            <person name="Wallberg A."/>
        </authorList>
    </citation>
    <scope>NUCLEOTIDE SEQUENCE [LARGE SCALE GENOMIC DNA]</scope>
</reference>
<keyword evidence="1" id="KW-0812">Transmembrane</keyword>
<evidence type="ECO:0000256" key="1">
    <source>
        <dbReference type="SAM" id="Phobius"/>
    </source>
</evidence>
<feature type="transmembrane region" description="Helical" evidence="1">
    <location>
        <begin position="43"/>
        <end position="63"/>
    </location>
</feature>
<comment type="caution">
    <text evidence="3">The sequence shown here is derived from an EMBL/GenBank/DDBJ whole genome shotgun (WGS) entry which is preliminary data.</text>
</comment>
<gene>
    <name evidence="3" type="ORF">MNOR_LOCUS22863</name>
</gene>
<keyword evidence="2" id="KW-0732">Signal</keyword>